<dbReference type="InterPro" id="IPR014717">
    <property type="entry name" value="Transl_elong_EF1B/ribsomal_bS6"/>
</dbReference>
<proteinExistence type="inferred from homology"/>
<sequence length="93" mass="10820">MNSYYLTLVLKPDLEEKERKTLLDSIGKKAVGSEGKVEKEDFWGNKDLAYPIKRQTKGYFAHFEISADPKDIKGLDKSLKVEEDVLRYLLIRR</sequence>
<dbReference type="SUPFAM" id="SSF54995">
    <property type="entry name" value="Ribosomal protein S6"/>
    <property type="match status" value="1"/>
</dbReference>
<evidence type="ECO:0000256" key="2">
    <source>
        <dbReference type="ARBA" id="ARBA00022730"/>
    </source>
</evidence>
<evidence type="ECO:0000256" key="1">
    <source>
        <dbReference type="ARBA" id="ARBA00009512"/>
    </source>
</evidence>
<dbReference type="InterPro" id="IPR000529">
    <property type="entry name" value="Ribosomal_bS6"/>
</dbReference>
<evidence type="ECO:0000256" key="5">
    <source>
        <dbReference type="ARBA" id="ARBA00023274"/>
    </source>
</evidence>
<protein>
    <recommendedName>
        <fullName evidence="6 7">Small ribosomal subunit protein bS6</fullName>
    </recommendedName>
</protein>
<dbReference type="HAMAP" id="MF_00360">
    <property type="entry name" value="Ribosomal_bS6"/>
    <property type="match status" value="1"/>
</dbReference>
<dbReference type="GO" id="GO:1990904">
    <property type="term" value="C:ribonucleoprotein complex"/>
    <property type="evidence" value="ECO:0007669"/>
    <property type="project" value="UniProtKB-KW"/>
</dbReference>
<dbReference type="InterPro" id="IPR020815">
    <property type="entry name" value="Ribosomal_bS6_CS"/>
</dbReference>
<keyword evidence="2 7" id="KW-0699">rRNA-binding</keyword>
<organism evidence="8 9">
    <name type="scientific">Candidatus Daviesbacteria bacterium RIFCSPHIGHO2_01_FULL_40_11</name>
    <dbReference type="NCBI Taxonomy" id="1797762"/>
    <lineage>
        <taxon>Bacteria</taxon>
        <taxon>Candidatus Daviesiibacteriota</taxon>
    </lineage>
</organism>
<keyword evidence="3 7" id="KW-0694">RNA-binding</keyword>
<comment type="caution">
    <text evidence="8">The sequence shown here is derived from an EMBL/GenBank/DDBJ whole genome shotgun (WGS) entry which is preliminary data.</text>
</comment>
<evidence type="ECO:0000256" key="4">
    <source>
        <dbReference type="ARBA" id="ARBA00022980"/>
    </source>
</evidence>
<dbReference type="GO" id="GO:0005840">
    <property type="term" value="C:ribosome"/>
    <property type="evidence" value="ECO:0007669"/>
    <property type="project" value="UniProtKB-KW"/>
</dbReference>
<dbReference type="Gene3D" id="3.30.70.60">
    <property type="match status" value="1"/>
</dbReference>
<dbReference type="GO" id="GO:0070181">
    <property type="term" value="F:small ribosomal subunit rRNA binding"/>
    <property type="evidence" value="ECO:0007669"/>
    <property type="project" value="TreeGrafter"/>
</dbReference>
<dbReference type="InterPro" id="IPR035980">
    <property type="entry name" value="Ribosomal_bS6_sf"/>
</dbReference>
<dbReference type="AlphaFoldDB" id="A0A1F5JHS8"/>
<keyword evidence="5 7" id="KW-0687">Ribonucleoprotein</keyword>
<dbReference type="EMBL" id="MFCP01000023">
    <property type="protein sequence ID" value="OGE28050.1"/>
    <property type="molecule type" value="Genomic_DNA"/>
</dbReference>
<dbReference type="CDD" id="cd00473">
    <property type="entry name" value="bS6"/>
    <property type="match status" value="1"/>
</dbReference>
<comment type="function">
    <text evidence="7">Binds together with bS18 to 16S ribosomal RNA.</text>
</comment>
<name>A0A1F5JHS8_9BACT</name>
<dbReference type="Pfam" id="PF01250">
    <property type="entry name" value="Ribosomal_S6"/>
    <property type="match status" value="1"/>
</dbReference>
<gene>
    <name evidence="7" type="primary">rpsF</name>
    <name evidence="8" type="ORF">A2867_01540</name>
</gene>
<reference evidence="8 9" key="1">
    <citation type="journal article" date="2016" name="Nat. Commun.">
        <title>Thousands of microbial genomes shed light on interconnected biogeochemical processes in an aquifer system.</title>
        <authorList>
            <person name="Anantharaman K."/>
            <person name="Brown C.T."/>
            <person name="Hug L.A."/>
            <person name="Sharon I."/>
            <person name="Castelle C.J."/>
            <person name="Probst A.J."/>
            <person name="Thomas B.C."/>
            <person name="Singh A."/>
            <person name="Wilkins M.J."/>
            <person name="Karaoz U."/>
            <person name="Brodie E.L."/>
            <person name="Williams K.H."/>
            <person name="Hubbard S.S."/>
            <person name="Banfield J.F."/>
        </authorList>
    </citation>
    <scope>NUCLEOTIDE SEQUENCE [LARGE SCALE GENOMIC DNA]</scope>
</reference>
<dbReference type="GO" id="GO:0005737">
    <property type="term" value="C:cytoplasm"/>
    <property type="evidence" value="ECO:0007669"/>
    <property type="project" value="UniProtKB-ARBA"/>
</dbReference>
<evidence type="ECO:0000256" key="7">
    <source>
        <dbReference type="HAMAP-Rule" id="MF_00360"/>
    </source>
</evidence>
<dbReference type="NCBIfam" id="TIGR00166">
    <property type="entry name" value="S6"/>
    <property type="match status" value="1"/>
</dbReference>
<evidence type="ECO:0000256" key="6">
    <source>
        <dbReference type="ARBA" id="ARBA00035294"/>
    </source>
</evidence>
<dbReference type="Proteomes" id="UP000177555">
    <property type="component" value="Unassembled WGS sequence"/>
</dbReference>
<dbReference type="PROSITE" id="PS01048">
    <property type="entry name" value="RIBOSOMAL_S6"/>
    <property type="match status" value="1"/>
</dbReference>
<accession>A0A1F5JHS8</accession>
<dbReference type="PANTHER" id="PTHR21011:SF1">
    <property type="entry name" value="SMALL RIBOSOMAL SUBUNIT PROTEIN BS6M"/>
    <property type="match status" value="1"/>
</dbReference>
<dbReference type="InterPro" id="IPR020814">
    <property type="entry name" value="Ribosomal_S6_plastid/chlpt"/>
</dbReference>
<dbReference type="PANTHER" id="PTHR21011">
    <property type="entry name" value="MITOCHONDRIAL 28S RIBOSOMAL PROTEIN S6"/>
    <property type="match status" value="1"/>
</dbReference>
<dbReference type="GO" id="GO:0006412">
    <property type="term" value="P:translation"/>
    <property type="evidence" value="ECO:0007669"/>
    <property type="project" value="UniProtKB-UniRule"/>
</dbReference>
<evidence type="ECO:0000313" key="8">
    <source>
        <dbReference type="EMBL" id="OGE28050.1"/>
    </source>
</evidence>
<keyword evidence="4 7" id="KW-0689">Ribosomal protein</keyword>
<evidence type="ECO:0000256" key="3">
    <source>
        <dbReference type="ARBA" id="ARBA00022884"/>
    </source>
</evidence>
<dbReference type="GO" id="GO:0003735">
    <property type="term" value="F:structural constituent of ribosome"/>
    <property type="evidence" value="ECO:0007669"/>
    <property type="project" value="InterPro"/>
</dbReference>
<comment type="similarity">
    <text evidence="1 7">Belongs to the bacterial ribosomal protein bS6 family.</text>
</comment>
<evidence type="ECO:0000313" key="9">
    <source>
        <dbReference type="Proteomes" id="UP000177555"/>
    </source>
</evidence>